<dbReference type="OrthoDB" id="5575062at2759"/>
<accession>A0A5A7TKR4</accession>
<keyword evidence="1" id="KW-0132">Cell division</keyword>
<feature type="domain" description="SMC hinge" evidence="7">
    <location>
        <begin position="396"/>
        <end position="517"/>
    </location>
</feature>
<feature type="coiled-coil region" evidence="6">
    <location>
        <begin position="291"/>
        <end position="381"/>
    </location>
</feature>
<feature type="coiled-coil region" evidence="6">
    <location>
        <begin position="74"/>
        <end position="150"/>
    </location>
</feature>
<dbReference type="Gene3D" id="3.30.70.1620">
    <property type="match status" value="1"/>
</dbReference>
<evidence type="ECO:0000256" key="1">
    <source>
        <dbReference type="ARBA" id="ARBA00022618"/>
    </source>
</evidence>
<evidence type="ECO:0000256" key="6">
    <source>
        <dbReference type="SAM" id="Coils"/>
    </source>
</evidence>
<dbReference type="PANTHER" id="PTHR18937">
    <property type="entry name" value="STRUCTURAL MAINTENANCE OF CHROMOSOMES SMC FAMILY MEMBER"/>
    <property type="match status" value="1"/>
</dbReference>
<dbReference type="SUPFAM" id="SSF75553">
    <property type="entry name" value="Smc hinge domain"/>
    <property type="match status" value="1"/>
</dbReference>
<keyword evidence="4" id="KW-0539">Nucleus</keyword>
<dbReference type="GO" id="GO:0003677">
    <property type="term" value="F:DNA binding"/>
    <property type="evidence" value="ECO:0007669"/>
    <property type="project" value="TreeGrafter"/>
</dbReference>
<keyword evidence="2" id="KW-0498">Mitosis</keyword>
<dbReference type="InterPro" id="IPR010935">
    <property type="entry name" value="SMC_hinge"/>
</dbReference>
<evidence type="ECO:0000313" key="8">
    <source>
        <dbReference type="EMBL" id="KAA0042015.1"/>
    </source>
</evidence>
<dbReference type="GO" id="GO:0005524">
    <property type="term" value="F:ATP binding"/>
    <property type="evidence" value="ECO:0007669"/>
    <property type="project" value="InterPro"/>
</dbReference>
<sequence length="610" mass="70607">MIEGSDCPVYGDEVQFNESVLLAPSFGAYGMKEIAVFEDKCALILFGRLCSTQLLGGGDVESIASKNPKELTGLLEQISGSDDLKREYEEYEEQKAKAEENSALRSLKKDYFLWQLYVIEKDIVKLNEELEAERRNRDDVMQQIDGFEHEALKKRKEQAKYLKEIGNCERRIAERSNKLDKNQPELLKLKEETSRINSKIKRTRKELDKKIEQRRKHGQYIKELQKGIQDLNAKLDDLHEKGRDSGEKLQLDDQALREYCRIKEEAGMKTAKLRDEKEVLDRQQHADIEAQKNLEENLQQLHNRENELESQEEQMRTRLRKILDSSARHKDDLADLKKDLHTMKDKHRDVRSKYENLKSRIGEIENQLRELKADRYENERDAKLSQAVETLKRLFQGVHGRMTDLCRPLQKKYNLAVTVAMGKFMDAVVVQDEHTGKECIKYLKEQRLPPQTFIPLQSVRVKSIDERLRRDSSSSVKLVQFCMLNYHTFDPTLEKAIIFAVGNTLVCDNLEEAKALSWSGERHKVVTVDGILLTKSGTMTGGISGGMEARSNKWDDKKIEGLKKKKEQYESELDELGSIREMHLKESEASGRISGLEKKIQYAEIEKVIT</sequence>
<evidence type="ECO:0000256" key="4">
    <source>
        <dbReference type="ARBA" id="ARBA00023242"/>
    </source>
</evidence>
<dbReference type="AlphaFoldDB" id="A0A5A7TKR4"/>
<name>A0A5A7TKR4_CUCMM</name>
<dbReference type="STRING" id="1194695.A0A5A7TKR4"/>
<evidence type="ECO:0000256" key="5">
    <source>
        <dbReference type="ARBA" id="ARBA00023306"/>
    </source>
</evidence>
<evidence type="ECO:0000256" key="2">
    <source>
        <dbReference type="ARBA" id="ARBA00022776"/>
    </source>
</evidence>
<dbReference type="PANTHER" id="PTHR18937:SF12">
    <property type="entry name" value="STRUCTURAL MAINTENANCE OF CHROMOSOMES PROTEIN"/>
    <property type="match status" value="1"/>
</dbReference>
<keyword evidence="5" id="KW-0131">Cell cycle</keyword>
<dbReference type="SMART" id="SM00968">
    <property type="entry name" value="SMC_hinge"/>
    <property type="match status" value="1"/>
</dbReference>
<dbReference type="Proteomes" id="UP000321393">
    <property type="component" value="Unassembled WGS sequence"/>
</dbReference>
<comment type="caution">
    <text evidence="8">The sequence shown here is derived from an EMBL/GenBank/DDBJ whole genome shotgun (WGS) entry which is preliminary data.</text>
</comment>
<keyword evidence="3 6" id="KW-0175">Coiled coil</keyword>
<dbReference type="GO" id="GO:0051301">
    <property type="term" value="P:cell division"/>
    <property type="evidence" value="ECO:0007669"/>
    <property type="project" value="UniProtKB-KW"/>
</dbReference>
<dbReference type="GO" id="GO:0005634">
    <property type="term" value="C:nucleus"/>
    <property type="evidence" value="ECO:0007669"/>
    <property type="project" value="TreeGrafter"/>
</dbReference>
<dbReference type="GO" id="GO:0007062">
    <property type="term" value="P:sister chromatid cohesion"/>
    <property type="evidence" value="ECO:0007669"/>
    <property type="project" value="TreeGrafter"/>
</dbReference>
<evidence type="ECO:0000259" key="7">
    <source>
        <dbReference type="SMART" id="SM00968"/>
    </source>
</evidence>
<evidence type="ECO:0000313" key="9">
    <source>
        <dbReference type="Proteomes" id="UP000321393"/>
    </source>
</evidence>
<reference evidence="8 9" key="1">
    <citation type="submission" date="2019-08" db="EMBL/GenBank/DDBJ databases">
        <title>Draft genome sequences of two oriental melons (Cucumis melo L. var makuwa).</title>
        <authorList>
            <person name="Kwon S.-Y."/>
        </authorList>
    </citation>
    <scope>NUCLEOTIDE SEQUENCE [LARGE SCALE GENOMIC DNA]</scope>
    <source>
        <strain evidence="9">cv. SW 3</strain>
        <tissue evidence="8">Leaf</tissue>
    </source>
</reference>
<dbReference type="Pfam" id="PF06470">
    <property type="entry name" value="SMC_hinge"/>
    <property type="match status" value="1"/>
</dbReference>
<dbReference type="Gene3D" id="1.20.1060.20">
    <property type="match status" value="1"/>
</dbReference>
<dbReference type="GO" id="GO:0008278">
    <property type="term" value="C:cohesin complex"/>
    <property type="evidence" value="ECO:0007669"/>
    <property type="project" value="TreeGrafter"/>
</dbReference>
<gene>
    <name evidence="8" type="ORF">E6C27_scaffold67G004570</name>
</gene>
<proteinExistence type="predicted"/>
<protein>
    <submittedName>
        <fullName evidence="8">Structural maintenance of chromosomes protein 1</fullName>
    </submittedName>
</protein>
<dbReference type="InterPro" id="IPR027417">
    <property type="entry name" value="P-loop_NTPase"/>
</dbReference>
<feature type="coiled-coil region" evidence="6">
    <location>
        <begin position="186"/>
        <end position="241"/>
    </location>
</feature>
<dbReference type="EMBL" id="SSTE01016227">
    <property type="protein sequence ID" value="KAA0042015.1"/>
    <property type="molecule type" value="Genomic_DNA"/>
</dbReference>
<dbReference type="Gene3D" id="3.40.50.300">
    <property type="entry name" value="P-loop containing nucleotide triphosphate hydrolases"/>
    <property type="match status" value="1"/>
</dbReference>
<organism evidence="8 9">
    <name type="scientific">Cucumis melo var. makuwa</name>
    <name type="common">Oriental melon</name>
    <dbReference type="NCBI Taxonomy" id="1194695"/>
    <lineage>
        <taxon>Eukaryota</taxon>
        <taxon>Viridiplantae</taxon>
        <taxon>Streptophyta</taxon>
        <taxon>Embryophyta</taxon>
        <taxon>Tracheophyta</taxon>
        <taxon>Spermatophyta</taxon>
        <taxon>Magnoliopsida</taxon>
        <taxon>eudicotyledons</taxon>
        <taxon>Gunneridae</taxon>
        <taxon>Pentapetalae</taxon>
        <taxon>rosids</taxon>
        <taxon>fabids</taxon>
        <taxon>Cucurbitales</taxon>
        <taxon>Cucurbitaceae</taxon>
        <taxon>Benincaseae</taxon>
        <taxon>Cucumis</taxon>
    </lineage>
</organism>
<evidence type="ECO:0000256" key="3">
    <source>
        <dbReference type="ARBA" id="ARBA00023054"/>
    </source>
</evidence>
<dbReference type="InterPro" id="IPR036277">
    <property type="entry name" value="SMC_hinge_sf"/>
</dbReference>